<feature type="domain" description="Phosphatidic acid phosphatase type 2/haloperoxidase" evidence="2">
    <location>
        <begin position="54"/>
        <end position="160"/>
    </location>
</feature>
<dbReference type="Proteomes" id="UP000196258">
    <property type="component" value="Unassembled WGS sequence"/>
</dbReference>
<dbReference type="InterPro" id="IPR036938">
    <property type="entry name" value="PAP2/HPO_sf"/>
</dbReference>
<evidence type="ECO:0000259" key="2">
    <source>
        <dbReference type="SMART" id="SM00014"/>
    </source>
</evidence>
<evidence type="ECO:0000313" key="3">
    <source>
        <dbReference type="EMBL" id="OUQ06730.1"/>
    </source>
</evidence>
<evidence type="ECO:0000313" key="4">
    <source>
        <dbReference type="Proteomes" id="UP000196258"/>
    </source>
</evidence>
<dbReference type="Pfam" id="PF01569">
    <property type="entry name" value="PAP2"/>
    <property type="match status" value="1"/>
</dbReference>
<reference evidence="4" key="1">
    <citation type="submission" date="2017-04" db="EMBL/GenBank/DDBJ databases">
        <title>Function of individual gut microbiota members based on whole genome sequencing of pure cultures obtained from chicken caecum.</title>
        <authorList>
            <person name="Medvecky M."/>
            <person name="Cejkova D."/>
            <person name="Polansky O."/>
            <person name="Karasova D."/>
            <person name="Kubasova T."/>
            <person name="Cizek A."/>
            <person name="Rychlik I."/>
        </authorList>
    </citation>
    <scope>NUCLEOTIDE SEQUENCE [LARGE SCALE GENOMIC DNA]</scope>
    <source>
        <strain evidence="4">An149</strain>
    </source>
</reference>
<name>A0A1Y4ECW8_9FIRM</name>
<dbReference type="AlphaFoldDB" id="A0A1Y4ECW8"/>
<accession>A0A1Y4ECW8</accession>
<keyword evidence="1" id="KW-0472">Membrane</keyword>
<feature type="transmembrane region" description="Helical" evidence="1">
    <location>
        <begin position="52"/>
        <end position="73"/>
    </location>
</feature>
<dbReference type="InterPro" id="IPR000326">
    <property type="entry name" value="PAP2/HPO"/>
</dbReference>
<feature type="transmembrane region" description="Helical" evidence="1">
    <location>
        <begin position="141"/>
        <end position="159"/>
    </location>
</feature>
<comment type="caution">
    <text evidence="3">The sequence shown here is derived from an EMBL/GenBank/DDBJ whole genome shotgun (WGS) entry which is preliminary data.</text>
</comment>
<feature type="transmembrane region" description="Helical" evidence="1">
    <location>
        <begin position="94"/>
        <end position="113"/>
    </location>
</feature>
<protein>
    <recommendedName>
        <fullName evidence="2">Phosphatidic acid phosphatase type 2/haloperoxidase domain-containing protein</fullName>
    </recommendedName>
</protein>
<dbReference type="EMBL" id="NFLB01000001">
    <property type="protein sequence ID" value="OUQ06730.1"/>
    <property type="molecule type" value="Genomic_DNA"/>
</dbReference>
<gene>
    <name evidence="3" type="ORF">B5E91_02020</name>
</gene>
<dbReference type="RefSeq" id="WP_087254429.1">
    <property type="nucleotide sequence ID" value="NZ_CAJFOD010000132.1"/>
</dbReference>
<dbReference type="SUPFAM" id="SSF48317">
    <property type="entry name" value="Acid phosphatase/Vanadium-dependent haloperoxidase"/>
    <property type="match status" value="1"/>
</dbReference>
<dbReference type="CDD" id="cd01610">
    <property type="entry name" value="PAP2_like"/>
    <property type="match status" value="1"/>
</dbReference>
<dbReference type="Gene3D" id="1.20.144.10">
    <property type="entry name" value="Phosphatidic acid phosphatase type 2/haloperoxidase"/>
    <property type="match status" value="1"/>
</dbReference>
<feature type="transmembrane region" description="Helical" evidence="1">
    <location>
        <begin position="28"/>
        <end position="46"/>
    </location>
</feature>
<sequence length="160" mass="18793">METFYKHMNNFIWQHPFIKGCIHFTSRFCPYMIIIFYSLFLLKIYIEWQSHLFFFIKNPLYSILIVIVLKLIINRKRPIQKYNIKPVDDLKRRNYSFPSIQVAFAVSVALTVLRYGPNMGLLLSTLAVALTISRFLSGVHYLSDVIVSICIAFAINMIFI</sequence>
<organism evidence="3 4">
    <name type="scientific">Thomasclavelia spiroformis</name>
    <dbReference type="NCBI Taxonomy" id="29348"/>
    <lineage>
        <taxon>Bacteria</taxon>
        <taxon>Bacillati</taxon>
        <taxon>Bacillota</taxon>
        <taxon>Erysipelotrichia</taxon>
        <taxon>Erysipelotrichales</taxon>
        <taxon>Coprobacillaceae</taxon>
        <taxon>Thomasclavelia</taxon>
    </lineage>
</organism>
<keyword evidence="1" id="KW-1133">Transmembrane helix</keyword>
<evidence type="ECO:0000256" key="1">
    <source>
        <dbReference type="SAM" id="Phobius"/>
    </source>
</evidence>
<keyword evidence="1" id="KW-0812">Transmembrane</keyword>
<proteinExistence type="predicted"/>
<dbReference type="SMART" id="SM00014">
    <property type="entry name" value="acidPPc"/>
    <property type="match status" value="1"/>
</dbReference>